<dbReference type="EMBL" id="KN603865">
    <property type="protein sequence ID" value="KHJ79662.1"/>
    <property type="molecule type" value="Genomic_DNA"/>
</dbReference>
<name>A0A0B1S847_OESDE</name>
<feature type="domain" description="Apple" evidence="2">
    <location>
        <begin position="20"/>
        <end position="74"/>
    </location>
</feature>
<proteinExistence type="predicted"/>
<protein>
    <submittedName>
        <fullName evidence="3">PAN domain protein</fullName>
    </submittedName>
</protein>
<evidence type="ECO:0000256" key="1">
    <source>
        <dbReference type="SAM" id="SignalP"/>
    </source>
</evidence>
<keyword evidence="1" id="KW-0732">Signal</keyword>
<reference evidence="3 4" key="1">
    <citation type="submission" date="2014-03" db="EMBL/GenBank/DDBJ databases">
        <title>Draft genome of the hookworm Oesophagostomum dentatum.</title>
        <authorList>
            <person name="Mitreva M."/>
        </authorList>
    </citation>
    <scope>NUCLEOTIDE SEQUENCE [LARGE SCALE GENOMIC DNA]</scope>
    <source>
        <strain evidence="3 4">OD-Hann</strain>
    </source>
</reference>
<evidence type="ECO:0000313" key="4">
    <source>
        <dbReference type="Proteomes" id="UP000053660"/>
    </source>
</evidence>
<organism evidence="3 4">
    <name type="scientific">Oesophagostomum dentatum</name>
    <name type="common">Nodular worm</name>
    <dbReference type="NCBI Taxonomy" id="61180"/>
    <lineage>
        <taxon>Eukaryota</taxon>
        <taxon>Metazoa</taxon>
        <taxon>Ecdysozoa</taxon>
        <taxon>Nematoda</taxon>
        <taxon>Chromadorea</taxon>
        <taxon>Rhabditida</taxon>
        <taxon>Rhabditina</taxon>
        <taxon>Rhabditomorpha</taxon>
        <taxon>Strongyloidea</taxon>
        <taxon>Strongylidae</taxon>
        <taxon>Oesophagostomum</taxon>
    </lineage>
</organism>
<sequence>MRAITFLVFLLMQIRLVNSCSFIRIDGEFEAAEKFRIAVESEELCLATCFDEADCTFVEYSERTCTVFIDGNNSMMSNGSLLKFERDVSIPECATSVKFGSPVEFQQIPADKTENLTCSGLPLATTVISTFYDANRFRFFAKENENVFSGMKAGIRMTFAKDPQQHCVSVPVFTRAGRRRLFFGSVYNRTGYIFMDAYAFPSECACESGACCGSKEIREHVIGNNNYVYYAYSVAPLSDANQTFFIADVQF</sequence>
<gene>
    <name evidence="3" type="ORF">OESDEN_20686</name>
</gene>
<dbReference type="OrthoDB" id="5859573at2759"/>
<feature type="signal peptide" evidence="1">
    <location>
        <begin position="1"/>
        <end position="19"/>
    </location>
</feature>
<dbReference type="Proteomes" id="UP000053660">
    <property type="component" value="Unassembled WGS sequence"/>
</dbReference>
<dbReference type="Pfam" id="PF00024">
    <property type="entry name" value="PAN_1"/>
    <property type="match status" value="1"/>
</dbReference>
<dbReference type="AlphaFoldDB" id="A0A0B1S847"/>
<evidence type="ECO:0000313" key="3">
    <source>
        <dbReference type="EMBL" id="KHJ79662.1"/>
    </source>
</evidence>
<dbReference type="InterPro" id="IPR003609">
    <property type="entry name" value="Pan_app"/>
</dbReference>
<evidence type="ECO:0000259" key="2">
    <source>
        <dbReference type="Pfam" id="PF00024"/>
    </source>
</evidence>
<feature type="chain" id="PRO_5002081408" evidence="1">
    <location>
        <begin position="20"/>
        <end position="251"/>
    </location>
</feature>
<accession>A0A0B1S847</accession>
<keyword evidence="4" id="KW-1185">Reference proteome</keyword>